<protein>
    <recommendedName>
        <fullName evidence="4">PH (Pleckstrin Homology) domain-containing protein</fullName>
    </recommendedName>
</protein>
<sequence length="145" mass="16657">MIYKYPVTNYLMNILVPIFVMVGLIIWAITGTVNEGLTPLYKLIFTVVPILLFFGVLGLSNPSKVEVTDEKIIFSAIGMSHVFNWNEVRSLKLKNYHYIGKMYVRVGNPTFLRGRYWISSNMNGYVELINILYEKSLKLRVQKGG</sequence>
<keyword evidence="3" id="KW-1185">Reference proteome</keyword>
<keyword evidence="1" id="KW-1133">Transmembrane helix</keyword>
<comment type="caution">
    <text evidence="2">The sequence shown here is derived from an EMBL/GenBank/DDBJ whole genome shotgun (WGS) entry which is preliminary data.</text>
</comment>
<dbReference type="AlphaFoldDB" id="A0A2V3W780"/>
<gene>
    <name evidence="2" type="ORF">DFR56_101133</name>
</gene>
<proteinExistence type="predicted"/>
<organism evidence="2 3">
    <name type="scientific">Pseudogracilibacillus auburnensis</name>
    <dbReference type="NCBI Taxonomy" id="1494959"/>
    <lineage>
        <taxon>Bacteria</taxon>
        <taxon>Bacillati</taxon>
        <taxon>Bacillota</taxon>
        <taxon>Bacilli</taxon>
        <taxon>Bacillales</taxon>
        <taxon>Bacillaceae</taxon>
        <taxon>Pseudogracilibacillus</taxon>
    </lineage>
</organism>
<feature type="transmembrane region" description="Helical" evidence="1">
    <location>
        <begin position="7"/>
        <end position="29"/>
    </location>
</feature>
<dbReference type="EMBL" id="QJJQ01000001">
    <property type="protein sequence ID" value="PXW90223.1"/>
    <property type="molecule type" value="Genomic_DNA"/>
</dbReference>
<dbReference type="RefSeq" id="WP_110393499.1">
    <property type="nucleotide sequence ID" value="NZ_JBHUHB010000001.1"/>
</dbReference>
<keyword evidence="1" id="KW-0812">Transmembrane</keyword>
<feature type="transmembrane region" description="Helical" evidence="1">
    <location>
        <begin position="41"/>
        <end position="59"/>
    </location>
</feature>
<name>A0A2V3W780_9BACI</name>
<dbReference type="OrthoDB" id="2901948at2"/>
<evidence type="ECO:0000313" key="2">
    <source>
        <dbReference type="EMBL" id="PXW90223.1"/>
    </source>
</evidence>
<reference evidence="2 3" key="1">
    <citation type="submission" date="2018-05" db="EMBL/GenBank/DDBJ databases">
        <title>Genomic Encyclopedia of Type Strains, Phase IV (KMG-IV): sequencing the most valuable type-strain genomes for metagenomic binning, comparative biology and taxonomic classification.</title>
        <authorList>
            <person name="Goeker M."/>
        </authorList>
    </citation>
    <scope>NUCLEOTIDE SEQUENCE [LARGE SCALE GENOMIC DNA]</scope>
    <source>
        <strain evidence="2 3">DSM 28556</strain>
    </source>
</reference>
<evidence type="ECO:0000256" key="1">
    <source>
        <dbReference type="SAM" id="Phobius"/>
    </source>
</evidence>
<dbReference type="Proteomes" id="UP000247978">
    <property type="component" value="Unassembled WGS sequence"/>
</dbReference>
<accession>A0A2V3W780</accession>
<evidence type="ECO:0008006" key="4">
    <source>
        <dbReference type="Google" id="ProtNLM"/>
    </source>
</evidence>
<keyword evidence="1" id="KW-0472">Membrane</keyword>
<evidence type="ECO:0000313" key="3">
    <source>
        <dbReference type="Proteomes" id="UP000247978"/>
    </source>
</evidence>